<proteinExistence type="predicted"/>
<accession>A0A9E7SJH7</accession>
<gene>
    <name evidence="2" type="ORF">DONNERLITTCHEN_00370</name>
</gene>
<reference evidence="2" key="1">
    <citation type="submission" date="2022-05" db="EMBL/GenBank/DDBJ databases">
        <authorList>
            <person name="Friedrich I."/>
            <person name="Poehlein A."/>
            <person name="Schneider D."/>
            <person name="Hertel R."/>
            <person name="Daniel R."/>
        </authorList>
    </citation>
    <scope>NUCLEOTIDE SEQUENCE</scope>
</reference>
<organism evidence="2 3">
    <name type="scientific">Janthinobacterium phage vB_JliS-Donnerlittchen</name>
    <dbReference type="NCBI Taxonomy" id="2948610"/>
    <lineage>
        <taxon>Viruses</taxon>
        <taxon>Duplodnaviria</taxon>
        <taxon>Heunggongvirae</taxon>
        <taxon>Uroviricota</taxon>
        <taxon>Caudoviricetes</taxon>
        <taxon>Mesyanzhinovviridae</taxon>
        <taxon>Bradleyvirinae</taxon>
        <taxon>Donnerlittchenvirus</taxon>
        <taxon>Donnerlittchenvirus donnerlittchenvirus</taxon>
    </lineage>
</organism>
<evidence type="ECO:0000256" key="1">
    <source>
        <dbReference type="SAM" id="MobiDB-lite"/>
    </source>
</evidence>
<protein>
    <submittedName>
        <fullName evidence="2">Uncharacterized protein</fullName>
    </submittedName>
</protein>
<evidence type="ECO:0000313" key="3">
    <source>
        <dbReference type="Proteomes" id="UP001057102"/>
    </source>
</evidence>
<evidence type="ECO:0000313" key="2">
    <source>
        <dbReference type="EMBL" id="USN14438.1"/>
    </source>
</evidence>
<name>A0A9E7SJH7_9CAUD</name>
<dbReference type="EMBL" id="ON529854">
    <property type="protein sequence ID" value="USN14438.1"/>
    <property type="molecule type" value="Genomic_DNA"/>
</dbReference>
<feature type="compositionally biased region" description="Acidic residues" evidence="1">
    <location>
        <begin position="62"/>
        <end position="71"/>
    </location>
</feature>
<keyword evidence="3" id="KW-1185">Reference proteome</keyword>
<sequence>MTEKTKNTGTQRACPNHEAVWDFPRHFYLCGCAMDKWTWKQGMREASDEAFGQPKPRLEYTVEGEDDGYHD</sequence>
<feature type="region of interest" description="Disordered" evidence="1">
    <location>
        <begin position="46"/>
        <end position="71"/>
    </location>
</feature>
<dbReference type="Proteomes" id="UP001057102">
    <property type="component" value="Segment"/>
</dbReference>